<dbReference type="AlphaFoldDB" id="A0A9P7F7G1"/>
<dbReference type="EMBL" id="JABBWM010000027">
    <property type="protein sequence ID" value="KAG2108386.1"/>
    <property type="molecule type" value="Genomic_DNA"/>
</dbReference>
<keyword evidence="3" id="KW-1185">Reference proteome</keyword>
<evidence type="ECO:0000256" key="1">
    <source>
        <dbReference type="SAM" id="MobiDB-lite"/>
    </source>
</evidence>
<dbReference type="OrthoDB" id="2675098at2759"/>
<organism evidence="2 3">
    <name type="scientific">Suillus discolor</name>
    <dbReference type="NCBI Taxonomy" id="1912936"/>
    <lineage>
        <taxon>Eukaryota</taxon>
        <taxon>Fungi</taxon>
        <taxon>Dikarya</taxon>
        <taxon>Basidiomycota</taxon>
        <taxon>Agaricomycotina</taxon>
        <taxon>Agaricomycetes</taxon>
        <taxon>Agaricomycetidae</taxon>
        <taxon>Boletales</taxon>
        <taxon>Suillineae</taxon>
        <taxon>Suillaceae</taxon>
        <taxon>Suillus</taxon>
    </lineage>
</organism>
<reference evidence="2" key="1">
    <citation type="journal article" date="2020" name="New Phytol.">
        <title>Comparative genomics reveals dynamic genome evolution in host specialist ectomycorrhizal fungi.</title>
        <authorList>
            <person name="Lofgren L.A."/>
            <person name="Nguyen N.H."/>
            <person name="Vilgalys R."/>
            <person name="Ruytinx J."/>
            <person name="Liao H.L."/>
            <person name="Branco S."/>
            <person name="Kuo A."/>
            <person name="LaButti K."/>
            <person name="Lipzen A."/>
            <person name="Andreopoulos W."/>
            <person name="Pangilinan J."/>
            <person name="Riley R."/>
            <person name="Hundley H."/>
            <person name="Na H."/>
            <person name="Barry K."/>
            <person name="Grigoriev I.V."/>
            <person name="Stajich J.E."/>
            <person name="Kennedy P.G."/>
        </authorList>
    </citation>
    <scope>NUCLEOTIDE SEQUENCE</scope>
    <source>
        <strain evidence="2">FC423</strain>
    </source>
</reference>
<sequence>MYTIRFTGYRTVCNAPISDFRQPCTGCTMGYNAHSPLASTPPAVLSTMSRPPSASTPNSHSTSAFYQPPSASSQPHRALLLRPCTKGRTGSEGLGFSSCTAPLTRMTSGGSPRKSVGLLKERGKVRKDYPDPDECEKLPEGCGKVPEELPEITMRFRPEWIQRKGCRDKVRSRIGPEDHGKVPEELPETRRSVGSEDRRSGGAEEQRSRGAEEQRSRGAEEQSSGLGNSSLGLRRILTKSED</sequence>
<name>A0A9P7F7G1_9AGAM</name>
<gene>
    <name evidence="2" type="ORF">F5147DRAFT_652766</name>
</gene>
<comment type="caution">
    <text evidence="2">The sequence shown here is derived from an EMBL/GenBank/DDBJ whole genome shotgun (WGS) entry which is preliminary data.</text>
</comment>
<protein>
    <submittedName>
        <fullName evidence="2">Uncharacterized protein</fullName>
    </submittedName>
</protein>
<accession>A0A9P7F7G1</accession>
<feature type="region of interest" description="Disordered" evidence="1">
    <location>
        <begin position="171"/>
        <end position="242"/>
    </location>
</feature>
<evidence type="ECO:0000313" key="2">
    <source>
        <dbReference type="EMBL" id="KAG2108386.1"/>
    </source>
</evidence>
<evidence type="ECO:0000313" key="3">
    <source>
        <dbReference type="Proteomes" id="UP000823399"/>
    </source>
</evidence>
<feature type="compositionally biased region" description="Basic and acidic residues" evidence="1">
    <location>
        <begin position="171"/>
        <end position="220"/>
    </location>
</feature>
<feature type="region of interest" description="Disordered" evidence="1">
    <location>
        <begin position="42"/>
        <end position="77"/>
    </location>
</feature>
<feature type="compositionally biased region" description="Polar residues" evidence="1">
    <location>
        <begin position="46"/>
        <end position="75"/>
    </location>
</feature>
<feature type="compositionally biased region" description="Low complexity" evidence="1">
    <location>
        <begin position="223"/>
        <end position="233"/>
    </location>
</feature>
<dbReference type="Proteomes" id="UP000823399">
    <property type="component" value="Unassembled WGS sequence"/>
</dbReference>
<dbReference type="RefSeq" id="XP_041292831.1">
    <property type="nucleotide sequence ID" value="XM_041433674.1"/>
</dbReference>
<dbReference type="GeneID" id="64695933"/>
<proteinExistence type="predicted"/>